<dbReference type="Proteomes" id="UP000198636">
    <property type="component" value="Unassembled WGS sequence"/>
</dbReference>
<dbReference type="InterPro" id="IPR000719">
    <property type="entry name" value="Prot_kinase_dom"/>
</dbReference>
<keyword evidence="3" id="KW-0808">Transferase</keyword>
<evidence type="ECO:0000313" key="4">
    <source>
        <dbReference type="Proteomes" id="UP000198636"/>
    </source>
</evidence>
<dbReference type="OrthoDB" id="48950at2"/>
<keyword evidence="4" id="KW-1185">Reference proteome</keyword>
<accession>A0A1G5GTF1</accession>
<dbReference type="GO" id="GO:0019202">
    <property type="term" value="F:amino acid kinase activity"/>
    <property type="evidence" value="ECO:0007669"/>
    <property type="project" value="TreeGrafter"/>
</dbReference>
<protein>
    <submittedName>
        <fullName evidence="3">Ser/Thr protein kinase RdoA involved in Cpx stress response, MazF antagonist</fullName>
    </submittedName>
</protein>
<organism evidence="3 4">
    <name type="scientific">Alkaliphilus peptidifermentans DSM 18978</name>
    <dbReference type="NCBI Taxonomy" id="1120976"/>
    <lineage>
        <taxon>Bacteria</taxon>
        <taxon>Bacillati</taxon>
        <taxon>Bacillota</taxon>
        <taxon>Clostridia</taxon>
        <taxon>Peptostreptococcales</taxon>
        <taxon>Natronincolaceae</taxon>
        <taxon>Alkaliphilus</taxon>
    </lineage>
</organism>
<dbReference type="AlphaFoldDB" id="A0A1G5GTF1"/>
<dbReference type="GO" id="GO:0005524">
    <property type="term" value="F:ATP binding"/>
    <property type="evidence" value="ECO:0007669"/>
    <property type="project" value="InterPro"/>
</dbReference>
<dbReference type="InterPro" id="IPR002575">
    <property type="entry name" value="Aminoglycoside_PTrfase"/>
</dbReference>
<dbReference type="STRING" id="1120976.SAMN03080606_01772"/>
<reference evidence="3 4" key="1">
    <citation type="submission" date="2016-10" db="EMBL/GenBank/DDBJ databases">
        <authorList>
            <person name="de Groot N.N."/>
        </authorList>
    </citation>
    <scope>NUCLEOTIDE SEQUENCE [LARGE SCALE GENOMIC DNA]</scope>
    <source>
        <strain evidence="3 4">DSM 18978</strain>
    </source>
</reference>
<proteinExistence type="inferred from homology"/>
<comment type="similarity">
    <text evidence="1">Belongs to the pseudomonas-type ThrB family.</text>
</comment>
<evidence type="ECO:0000313" key="3">
    <source>
        <dbReference type="EMBL" id="SCY54836.1"/>
    </source>
</evidence>
<dbReference type="Pfam" id="PF01636">
    <property type="entry name" value="APH"/>
    <property type="match status" value="1"/>
</dbReference>
<name>A0A1G5GTF1_9FIRM</name>
<sequence length="306" mass="36050">MNNYIDILLKWSIGEELFVREVKSSKIVKQVKVNNGKTYYLKLKESIDEIERELYLQTTLKKYNVPTSMPLISVDNLYYTFHNEDIYCLYEELPGSHVTDFFNLEQVYLIGEALSRLHIGLEHCNPNMFNTKNMDIMKQLIEWAIPESKKLDKNINNIEEYLISNFFPNINSLSKQIIHRDTHPQNILFDNKKLSGFIDFDISTVGFRIFDLCYCSTAILMSDFSNQKLKNEWLNIFKHLYEGYTSNITLSNVEIKSLFPILLSIQLIFIAFFKDRNEDIARINLEGLYWIYKNKDKIEKALITIA</sequence>
<dbReference type="GO" id="GO:0004672">
    <property type="term" value="F:protein kinase activity"/>
    <property type="evidence" value="ECO:0007669"/>
    <property type="project" value="InterPro"/>
</dbReference>
<dbReference type="PROSITE" id="PS50011">
    <property type="entry name" value="PROTEIN_KINASE_DOM"/>
    <property type="match status" value="1"/>
</dbReference>
<evidence type="ECO:0000256" key="1">
    <source>
        <dbReference type="ARBA" id="ARBA00038240"/>
    </source>
</evidence>
<dbReference type="SUPFAM" id="SSF56112">
    <property type="entry name" value="Protein kinase-like (PK-like)"/>
    <property type="match status" value="1"/>
</dbReference>
<dbReference type="InterPro" id="IPR011009">
    <property type="entry name" value="Kinase-like_dom_sf"/>
</dbReference>
<gene>
    <name evidence="3" type="ORF">SAMN03080606_01772</name>
</gene>
<dbReference type="PANTHER" id="PTHR21064:SF6">
    <property type="entry name" value="AMINOGLYCOSIDE PHOSPHOTRANSFERASE DOMAIN-CONTAINING PROTEIN"/>
    <property type="match status" value="1"/>
</dbReference>
<feature type="domain" description="Protein kinase" evidence="2">
    <location>
        <begin position="1"/>
        <end position="306"/>
    </location>
</feature>
<dbReference type="EMBL" id="FMUS01000010">
    <property type="protein sequence ID" value="SCY54836.1"/>
    <property type="molecule type" value="Genomic_DNA"/>
</dbReference>
<dbReference type="InterPro" id="IPR050249">
    <property type="entry name" value="Pseudomonas-type_ThrB"/>
</dbReference>
<dbReference type="Gene3D" id="3.90.1200.10">
    <property type="match status" value="1"/>
</dbReference>
<dbReference type="PANTHER" id="PTHR21064">
    <property type="entry name" value="AMINOGLYCOSIDE PHOSPHOTRANSFERASE DOMAIN-CONTAINING PROTEIN-RELATED"/>
    <property type="match status" value="1"/>
</dbReference>
<evidence type="ECO:0000259" key="2">
    <source>
        <dbReference type="PROSITE" id="PS50011"/>
    </source>
</evidence>
<keyword evidence="3" id="KW-0418">Kinase</keyword>